<accession>A0A9D4LKT6</accession>
<evidence type="ECO:0000313" key="1">
    <source>
        <dbReference type="EMBL" id="KAH3859714.1"/>
    </source>
</evidence>
<sequence>MFSFHEVDSNVTSTATSDIVDQVNYFIDISDNENVAIQPNSDLVDPDTSTRLQSDVSVQEVSADWGLAPEVPVSHGDCVGIPAVSLDWGLAPEVPVAHSDCVGIPEVSFDWGLAPYVPLAHSVSIGVPEMDCSDGGLVPEVSSDGGLAPDVPLVHSVGGAFRKCRVRTGTLFRKVIGWRGSPRCFR</sequence>
<dbReference type="EMBL" id="JAIWYP010000003">
    <property type="protein sequence ID" value="KAH3859714.1"/>
    <property type="molecule type" value="Genomic_DNA"/>
</dbReference>
<proteinExistence type="predicted"/>
<organism evidence="1 2">
    <name type="scientific">Dreissena polymorpha</name>
    <name type="common">Zebra mussel</name>
    <name type="synonym">Mytilus polymorpha</name>
    <dbReference type="NCBI Taxonomy" id="45954"/>
    <lineage>
        <taxon>Eukaryota</taxon>
        <taxon>Metazoa</taxon>
        <taxon>Spiralia</taxon>
        <taxon>Lophotrochozoa</taxon>
        <taxon>Mollusca</taxon>
        <taxon>Bivalvia</taxon>
        <taxon>Autobranchia</taxon>
        <taxon>Heteroconchia</taxon>
        <taxon>Euheterodonta</taxon>
        <taxon>Imparidentia</taxon>
        <taxon>Neoheterodontei</taxon>
        <taxon>Myida</taxon>
        <taxon>Dreissenoidea</taxon>
        <taxon>Dreissenidae</taxon>
        <taxon>Dreissena</taxon>
    </lineage>
</organism>
<reference evidence="1" key="1">
    <citation type="journal article" date="2019" name="bioRxiv">
        <title>The Genome of the Zebra Mussel, Dreissena polymorpha: A Resource for Invasive Species Research.</title>
        <authorList>
            <person name="McCartney M.A."/>
            <person name="Auch B."/>
            <person name="Kono T."/>
            <person name="Mallez S."/>
            <person name="Zhang Y."/>
            <person name="Obille A."/>
            <person name="Becker A."/>
            <person name="Abrahante J.E."/>
            <person name="Garbe J."/>
            <person name="Badalamenti J.P."/>
            <person name="Herman A."/>
            <person name="Mangelson H."/>
            <person name="Liachko I."/>
            <person name="Sullivan S."/>
            <person name="Sone E.D."/>
            <person name="Koren S."/>
            <person name="Silverstein K.A.T."/>
            <person name="Beckman K.B."/>
            <person name="Gohl D.M."/>
        </authorList>
    </citation>
    <scope>NUCLEOTIDE SEQUENCE</scope>
    <source>
        <strain evidence="1">Duluth1</strain>
        <tissue evidence="1">Whole animal</tissue>
    </source>
</reference>
<comment type="caution">
    <text evidence="1">The sequence shown here is derived from an EMBL/GenBank/DDBJ whole genome shotgun (WGS) entry which is preliminary data.</text>
</comment>
<reference evidence="1" key="2">
    <citation type="submission" date="2020-11" db="EMBL/GenBank/DDBJ databases">
        <authorList>
            <person name="McCartney M.A."/>
            <person name="Auch B."/>
            <person name="Kono T."/>
            <person name="Mallez S."/>
            <person name="Becker A."/>
            <person name="Gohl D.M."/>
            <person name="Silverstein K.A.T."/>
            <person name="Koren S."/>
            <person name="Bechman K.B."/>
            <person name="Herman A."/>
            <person name="Abrahante J.E."/>
            <person name="Garbe J."/>
        </authorList>
    </citation>
    <scope>NUCLEOTIDE SEQUENCE</scope>
    <source>
        <strain evidence="1">Duluth1</strain>
        <tissue evidence="1">Whole animal</tissue>
    </source>
</reference>
<gene>
    <name evidence="1" type="ORF">DPMN_102535</name>
</gene>
<dbReference type="AlphaFoldDB" id="A0A9D4LKT6"/>
<keyword evidence="2" id="KW-1185">Reference proteome</keyword>
<dbReference type="Proteomes" id="UP000828390">
    <property type="component" value="Unassembled WGS sequence"/>
</dbReference>
<protein>
    <submittedName>
        <fullName evidence="1">Uncharacterized protein</fullName>
    </submittedName>
</protein>
<name>A0A9D4LKT6_DREPO</name>
<evidence type="ECO:0000313" key="2">
    <source>
        <dbReference type="Proteomes" id="UP000828390"/>
    </source>
</evidence>